<name>A0A2S7ITS7_9BACT</name>
<keyword evidence="3" id="KW-1185">Reference proteome</keyword>
<dbReference type="RefSeq" id="WP_104714072.1">
    <property type="nucleotide sequence ID" value="NZ_PTRA01000001.1"/>
</dbReference>
<sequence>MIQEDPLRDLSEIRQMMERSSRFLSLSGLSGIFAGSVALVGAAAAWKFLEGTPSLVTTPFADRPYGFYQFFIVNFGGVLLLSLIGGFYFTNRRARIKGWKIWDATSKRLFVNLAIPLATGGIFCYFLLFRAPELIAASTLIFYGLALINASKYTHSDVRNLGLCELLLGIICGWFAATGTSLLFWALGFGVLHILYGIILYRKYGA</sequence>
<proteinExistence type="predicted"/>
<evidence type="ECO:0000256" key="1">
    <source>
        <dbReference type="SAM" id="Phobius"/>
    </source>
</evidence>
<dbReference type="OrthoDB" id="1120881at2"/>
<evidence type="ECO:0000313" key="3">
    <source>
        <dbReference type="Proteomes" id="UP000239590"/>
    </source>
</evidence>
<organism evidence="2 3">
    <name type="scientific">Siphonobacter curvatus</name>
    <dbReference type="NCBI Taxonomy" id="2094562"/>
    <lineage>
        <taxon>Bacteria</taxon>
        <taxon>Pseudomonadati</taxon>
        <taxon>Bacteroidota</taxon>
        <taxon>Cytophagia</taxon>
        <taxon>Cytophagales</taxon>
        <taxon>Cytophagaceae</taxon>
        <taxon>Siphonobacter</taxon>
    </lineage>
</organism>
<comment type="caution">
    <text evidence="2">The sequence shown here is derived from an EMBL/GenBank/DDBJ whole genome shotgun (WGS) entry which is preliminary data.</text>
</comment>
<dbReference type="AlphaFoldDB" id="A0A2S7ITS7"/>
<keyword evidence="1" id="KW-0472">Membrane</keyword>
<reference evidence="3" key="1">
    <citation type="submission" date="2018-02" db="EMBL/GenBank/DDBJ databases">
        <title>Genome sequencing of Solimonas sp. HR-BB.</title>
        <authorList>
            <person name="Lee Y."/>
            <person name="Jeon C.O."/>
        </authorList>
    </citation>
    <scope>NUCLEOTIDE SEQUENCE [LARGE SCALE GENOMIC DNA]</scope>
    <source>
        <strain evidence="3">HR-U</strain>
    </source>
</reference>
<protein>
    <submittedName>
        <fullName evidence="2">Uncharacterized protein</fullName>
    </submittedName>
</protein>
<accession>A0A2S7ITS7</accession>
<evidence type="ECO:0000313" key="2">
    <source>
        <dbReference type="EMBL" id="PQA61089.1"/>
    </source>
</evidence>
<feature type="transmembrane region" description="Helical" evidence="1">
    <location>
        <begin position="158"/>
        <end position="176"/>
    </location>
</feature>
<feature type="transmembrane region" description="Helical" evidence="1">
    <location>
        <begin position="182"/>
        <end position="201"/>
    </location>
</feature>
<dbReference type="Proteomes" id="UP000239590">
    <property type="component" value="Unassembled WGS sequence"/>
</dbReference>
<keyword evidence="1" id="KW-0812">Transmembrane</keyword>
<gene>
    <name evidence="2" type="ORF">C5O19_12080</name>
</gene>
<feature type="transmembrane region" description="Helical" evidence="1">
    <location>
        <begin position="66"/>
        <end position="89"/>
    </location>
</feature>
<feature type="transmembrane region" description="Helical" evidence="1">
    <location>
        <begin position="109"/>
        <end position="128"/>
    </location>
</feature>
<feature type="transmembrane region" description="Helical" evidence="1">
    <location>
        <begin position="23"/>
        <end position="46"/>
    </location>
</feature>
<dbReference type="EMBL" id="PTRA01000001">
    <property type="protein sequence ID" value="PQA61089.1"/>
    <property type="molecule type" value="Genomic_DNA"/>
</dbReference>
<feature type="transmembrane region" description="Helical" evidence="1">
    <location>
        <begin position="134"/>
        <end position="151"/>
    </location>
</feature>
<keyword evidence="1" id="KW-1133">Transmembrane helix</keyword>